<organism evidence="1">
    <name type="scientific">uncultured Rubrobacteraceae bacterium</name>
    <dbReference type="NCBI Taxonomy" id="349277"/>
    <lineage>
        <taxon>Bacteria</taxon>
        <taxon>Bacillati</taxon>
        <taxon>Actinomycetota</taxon>
        <taxon>Rubrobacteria</taxon>
        <taxon>Rubrobacterales</taxon>
        <taxon>Rubrobacteraceae</taxon>
        <taxon>environmental samples</taxon>
    </lineage>
</organism>
<evidence type="ECO:0000313" key="1">
    <source>
        <dbReference type="EMBL" id="CAA9477963.1"/>
    </source>
</evidence>
<gene>
    <name evidence="1" type="ORF">AVDCRST_MAG25-2570</name>
</gene>
<name>A0A6J4RNU3_9ACTN</name>
<sequence>MTAIVKIKPEVLTAHRMRMEMRDLEDEDIENTIRMKGWAWVLARRSWVYAGEPDFIYRQIREVVVGLPDMAFDDAGIEESIRTVLEKSRSDEEREEARELLRQAFEKTGQLDRAEGLLQPPG</sequence>
<protein>
    <submittedName>
        <fullName evidence="1">Uncharacterized protein</fullName>
    </submittedName>
</protein>
<accession>A0A6J4RNU3</accession>
<dbReference type="AlphaFoldDB" id="A0A6J4RNU3"/>
<reference evidence="1" key="1">
    <citation type="submission" date="2020-02" db="EMBL/GenBank/DDBJ databases">
        <authorList>
            <person name="Meier V. D."/>
        </authorList>
    </citation>
    <scope>NUCLEOTIDE SEQUENCE</scope>
    <source>
        <strain evidence="1">AVDCRST_MAG25</strain>
    </source>
</reference>
<dbReference type="EMBL" id="CADCVI010000166">
    <property type="protein sequence ID" value="CAA9477963.1"/>
    <property type="molecule type" value="Genomic_DNA"/>
</dbReference>
<proteinExistence type="predicted"/>